<dbReference type="InterPro" id="IPR002469">
    <property type="entry name" value="Peptidase_S9B_N"/>
</dbReference>
<dbReference type="SUPFAM" id="SSF82171">
    <property type="entry name" value="DPP6 N-terminal domain-like"/>
    <property type="match status" value="1"/>
</dbReference>
<comment type="caution">
    <text evidence="4">The sequence shown here is derived from an EMBL/GenBank/DDBJ whole genome shotgun (WGS) entry which is preliminary data.</text>
</comment>
<feature type="domain" description="Dipeptidylpeptidase IV N-terminal" evidence="3">
    <location>
        <begin position="3"/>
        <end position="149"/>
    </location>
</feature>
<dbReference type="EMBL" id="NVQR01000066">
    <property type="protein sequence ID" value="PCH61466.1"/>
    <property type="molecule type" value="Genomic_DNA"/>
</dbReference>
<feature type="region of interest" description="Disordered" evidence="1">
    <location>
        <begin position="353"/>
        <end position="372"/>
    </location>
</feature>
<dbReference type="Pfam" id="PF00930">
    <property type="entry name" value="DPPIV_N"/>
    <property type="match status" value="1"/>
</dbReference>
<dbReference type="Gene3D" id="2.140.10.30">
    <property type="entry name" value="Dipeptidylpeptidase IV, N-terminal domain"/>
    <property type="match status" value="1"/>
</dbReference>
<dbReference type="AlphaFoldDB" id="A0A2A4MPC1"/>
<feature type="domain" description="Peptidase S9 prolyl oligopeptidase catalytic" evidence="2">
    <location>
        <begin position="235"/>
        <end position="451"/>
    </location>
</feature>
<evidence type="ECO:0000313" key="4">
    <source>
        <dbReference type="EMBL" id="PCH61466.1"/>
    </source>
</evidence>
<dbReference type="PANTHER" id="PTHR11731:SF118">
    <property type="entry name" value="BLR1971 PROTEIN"/>
    <property type="match status" value="1"/>
</dbReference>
<feature type="compositionally biased region" description="Polar residues" evidence="1">
    <location>
        <begin position="356"/>
        <end position="365"/>
    </location>
</feature>
<protein>
    <recommendedName>
        <fullName evidence="6">S9 family peptidase</fullName>
    </recommendedName>
</protein>
<reference evidence="5" key="1">
    <citation type="submission" date="2017-08" db="EMBL/GenBank/DDBJ databases">
        <title>A dynamic microbial community with high functional redundancy inhabits the cold, oxic subseafloor aquifer.</title>
        <authorList>
            <person name="Tully B.J."/>
            <person name="Wheat C.G."/>
            <person name="Glazer B.T."/>
            <person name="Huber J.A."/>
        </authorList>
    </citation>
    <scope>NUCLEOTIDE SEQUENCE [LARGE SCALE GENOMIC DNA]</scope>
</reference>
<dbReference type="InterPro" id="IPR050278">
    <property type="entry name" value="Serine_Prot_S9B/DPPIV"/>
</dbReference>
<evidence type="ECO:0000256" key="1">
    <source>
        <dbReference type="SAM" id="MobiDB-lite"/>
    </source>
</evidence>
<dbReference type="SUPFAM" id="SSF53474">
    <property type="entry name" value="alpha/beta-Hydrolases"/>
    <property type="match status" value="1"/>
</dbReference>
<proteinExistence type="predicted"/>
<organism evidence="4 5">
    <name type="scientific">SAR86 cluster bacterium</name>
    <dbReference type="NCBI Taxonomy" id="2030880"/>
    <lineage>
        <taxon>Bacteria</taxon>
        <taxon>Pseudomonadati</taxon>
        <taxon>Pseudomonadota</taxon>
        <taxon>Gammaproteobacteria</taxon>
        <taxon>SAR86 cluster</taxon>
    </lineage>
</organism>
<sequence length="466" mass="52353">MAHLQIADSDSGQVRSVFEESVETYFESGSQSSNWRVLFESNEFIWFSERDNWGHLYLYDLSSGTLKHQITSGFWNVTVLYEVDEEGRQLYFRGSVDGAVDPYYQTLYVSDFDSKALVNLTPEPLNHVINWSQSGLYFSDVYSTPSIPPQAALRNQAGERVLDLGEADISALIAQGWVAPIAFSVKARDQLSDLYGLMYKPSNFDDTLKYPVLNYLYPGPQSGSVGSRSFRSARADKQALAELGFIVVEVDAMGTPGRSKSFHDAYYGDMGDNGLPDQVAMIRQLGARYAWMDLDNIGIWGHSGGGFASTAGLLRYPEFYKVAVSGAGNHDNRNYEDDWGEKWQGLLVEYPETNPEDVSSSQSNPDKPIAKTNYDSQANQLLVDNLQGKLLLAHGLMDDNVHPSNTFLVVDALIKADKDFDMFVLPSATHGFGNRRFFMQRRWDYFVQHLKHVSPPSDFVFSDNIR</sequence>
<accession>A0A2A4MPC1</accession>
<evidence type="ECO:0000313" key="5">
    <source>
        <dbReference type="Proteomes" id="UP000218172"/>
    </source>
</evidence>
<dbReference type="GO" id="GO:0006508">
    <property type="term" value="P:proteolysis"/>
    <property type="evidence" value="ECO:0007669"/>
    <property type="project" value="InterPro"/>
</dbReference>
<dbReference type="InterPro" id="IPR001375">
    <property type="entry name" value="Peptidase_S9_cat"/>
</dbReference>
<evidence type="ECO:0000259" key="3">
    <source>
        <dbReference type="Pfam" id="PF00930"/>
    </source>
</evidence>
<dbReference type="InterPro" id="IPR029058">
    <property type="entry name" value="AB_hydrolase_fold"/>
</dbReference>
<name>A0A2A4MPC1_9GAMM</name>
<evidence type="ECO:0000259" key="2">
    <source>
        <dbReference type="Pfam" id="PF00326"/>
    </source>
</evidence>
<dbReference type="Pfam" id="PF00326">
    <property type="entry name" value="Peptidase_S9"/>
    <property type="match status" value="1"/>
</dbReference>
<dbReference type="Proteomes" id="UP000218172">
    <property type="component" value="Unassembled WGS sequence"/>
</dbReference>
<dbReference type="PANTHER" id="PTHR11731">
    <property type="entry name" value="PROTEASE FAMILY S9B,C DIPEPTIDYL-PEPTIDASE IV-RELATED"/>
    <property type="match status" value="1"/>
</dbReference>
<dbReference type="Gene3D" id="3.40.50.1820">
    <property type="entry name" value="alpha/beta hydrolase"/>
    <property type="match status" value="1"/>
</dbReference>
<gene>
    <name evidence="4" type="ORF">COC19_04680</name>
</gene>
<evidence type="ECO:0008006" key="6">
    <source>
        <dbReference type="Google" id="ProtNLM"/>
    </source>
</evidence>
<dbReference type="GO" id="GO:0008236">
    <property type="term" value="F:serine-type peptidase activity"/>
    <property type="evidence" value="ECO:0007669"/>
    <property type="project" value="InterPro"/>
</dbReference>